<sequence length="463" mass="52049">MSKKILHLFCRSGSSGMNSLRSSGKAADLLWAVCLLFLLTVACSGQPVAEYKMVLVQDSSEESWEDSSQENRSGKVNGASEAGLKEPLVVELKAAKLAIERFNAETDINNLVLELEVLDLAKVEIDSTEALQSYVNQLQRSNSGGRRSQQQRSVVVGFVIGRGESSLLRGFVDLFGSKDMVLLGSWPSGLPETEGENPLLLNMAKPRYGGNKYLLQYIDQHRNLDSLYVVYDEDNRDKAGDFLARSHSTGLSNLVELEYTNGRGNYNEGRIRSLAELLGNQRVTLQNSEKNSGVVLFLDQQNANEVNRYLAKSPYRYFFDRLDFILNGNTVSPAELTDPDSPRYFVFRQLQDADSEQNYRRFEHQYEKNYHLRAGDESAYLFDKVTLLAYTVKKTVEGEEMTKISGNSLYQDLLETQFKGSTGDILFDEKGQRLVGYAAFRFTGGIFKRIGYFPAGQENFVTN</sequence>
<dbReference type="Pfam" id="PF01094">
    <property type="entry name" value="ANF_receptor"/>
    <property type="match status" value="1"/>
</dbReference>
<keyword evidence="7" id="KW-1185">Reference proteome</keyword>
<comment type="subcellular location">
    <subcellularLocation>
        <location evidence="1">Membrane</location>
    </subcellularLocation>
</comment>
<reference evidence="6 7" key="1">
    <citation type="submission" date="2023-04" db="EMBL/GenBank/DDBJ databases">
        <title>Spirochaete genome identified in red abalone sample constitutes a novel genus.</title>
        <authorList>
            <person name="Sharma S.P."/>
            <person name="Purcell C.M."/>
            <person name="Hyde J.R."/>
            <person name="Severin A.J."/>
        </authorList>
    </citation>
    <scope>NUCLEOTIDE SEQUENCE [LARGE SCALE GENOMIC DNA]</scope>
    <source>
        <strain evidence="6 7">SP-2023</strain>
    </source>
</reference>
<dbReference type="Gene3D" id="3.40.50.2300">
    <property type="match status" value="1"/>
</dbReference>
<accession>A0ABY8MFL7</accession>
<evidence type="ECO:0000256" key="2">
    <source>
        <dbReference type="ARBA" id="ARBA00022692"/>
    </source>
</evidence>
<name>A0ABY8MFL7_9SPIO</name>
<gene>
    <name evidence="6" type="ORF">P0082_09850</name>
</gene>
<keyword evidence="2" id="KW-0812">Transmembrane</keyword>
<evidence type="ECO:0000256" key="4">
    <source>
        <dbReference type="ARBA" id="ARBA00023136"/>
    </source>
</evidence>
<dbReference type="SUPFAM" id="SSF53822">
    <property type="entry name" value="Periplasmic binding protein-like I"/>
    <property type="match status" value="1"/>
</dbReference>
<proteinExistence type="predicted"/>
<evidence type="ECO:0000313" key="7">
    <source>
        <dbReference type="Proteomes" id="UP001228690"/>
    </source>
</evidence>
<feature type="domain" description="Receptor ligand binding region" evidence="5">
    <location>
        <begin position="92"/>
        <end position="438"/>
    </location>
</feature>
<evidence type="ECO:0000256" key="1">
    <source>
        <dbReference type="ARBA" id="ARBA00004370"/>
    </source>
</evidence>
<dbReference type="Proteomes" id="UP001228690">
    <property type="component" value="Chromosome"/>
</dbReference>
<evidence type="ECO:0000256" key="3">
    <source>
        <dbReference type="ARBA" id="ARBA00022989"/>
    </source>
</evidence>
<evidence type="ECO:0000313" key="6">
    <source>
        <dbReference type="EMBL" id="WGK68777.1"/>
    </source>
</evidence>
<dbReference type="InterPro" id="IPR001828">
    <property type="entry name" value="ANF_lig-bd_rcpt"/>
</dbReference>
<protein>
    <recommendedName>
        <fullName evidence="5">Receptor ligand binding region domain-containing protein</fullName>
    </recommendedName>
</protein>
<organism evidence="6 7">
    <name type="scientific">Candidatus Haliotispira prima</name>
    <dbReference type="NCBI Taxonomy" id="3034016"/>
    <lineage>
        <taxon>Bacteria</taxon>
        <taxon>Pseudomonadati</taxon>
        <taxon>Spirochaetota</taxon>
        <taxon>Spirochaetia</taxon>
        <taxon>Spirochaetales</taxon>
        <taxon>Spirochaetaceae</taxon>
        <taxon>Candidatus Haliotispira</taxon>
    </lineage>
</organism>
<dbReference type="InterPro" id="IPR028082">
    <property type="entry name" value="Peripla_BP_I"/>
</dbReference>
<keyword evidence="4" id="KW-0472">Membrane</keyword>
<evidence type="ECO:0000259" key="5">
    <source>
        <dbReference type="Pfam" id="PF01094"/>
    </source>
</evidence>
<keyword evidence="3" id="KW-1133">Transmembrane helix</keyword>
<dbReference type="RefSeq" id="WP_326926963.1">
    <property type="nucleotide sequence ID" value="NZ_CP123443.1"/>
</dbReference>
<dbReference type="EMBL" id="CP123443">
    <property type="protein sequence ID" value="WGK68777.1"/>
    <property type="molecule type" value="Genomic_DNA"/>
</dbReference>